<dbReference type="PANTHER" id="PTHR21600:SF83">
    <property type="entry name" value="PSEUDOURIDYLATE SYNTHASE RPUSD4, MITOCHONDRIAL"/>
    <property type="match status" value="1"/>
</dbReference>
<evidence type="ECO:0000313" key="7">
    <source>
        <dbReference type="EMBL" id="MCU6765106.1"/>
    </source>
</evidence>
<evidence type="ECO:0000313" key="8">
    <source>
        <dbReference type="Proteomes" id="UP001652409"/>
    </source>
</evidence>
<comment type="catalytic activity">
    <reaction evidence="1">
        <text>a uridine in RNA = a pseudouridine in RNA</text>
        <dbReference type="Rhea" id="RHEA:48348"/>
        <dbReference type="Rhea" id="RHEA-COMP:12068"/>
        <dbReference type="Rhea" id="RHEA-COMP:12069"/>
        <dbReference type="ChEBI" id="CHEBI:65314"/>
        <dbReference type="ChEBI" id="CHEBI:65315"/>
    </reaction>
</comment>
<dbReference type="SUPFAM" id="SSF55120">
    <property type="entry name" value="Pseudouridine synthase"/>
    <property type="match status" value="1"/>
</dbReference>
<dbReference type="InterPro" id="IPR050188">
    <property type="entry name" value="RluA_PseudoU_synthase"/>
</dbReference>
<dbReference type="InterPro" id="IPR020103">
    <property type="entry name" value="PsdUridine_synth_cat_dom_sf"/>
</dbReference>
<comment type="similarity">
    <text evidence="2">Belongs to the pseudouridine synthase RluA family.</text>
</comment>
<dbReference type="RefSeq" id="WP_158421176.1">
    <property type="nucleotide sequence ID" value="NZ_JAOQJL010000010.1"/>
</dbReference>
<evidence type="ECO:0000256" key="1">
    <source>
        <dbReference type="ARBA" id="ARBA00000073"/>
    </source>
</evidence>
<keyword evidence="3" id="KW-0413">Isomerase</keyword>
<protein>
    <recommendedName>
        <fullName evidence="4">RNA pseudouridylate synthase</fullName>
    </recommendedName>
    <alternativeName>
        <fullName evidence="5">RNA-uridine isomerase</fullName>
    </alternativeName>
</protein>
<dbReference type="Proteomes" id="UP001652409">
    <property type="component" value="Unassembled WGS sequence"/>
</dbReference>
<gene>
    <name evidence="7" type="ORF">OCV61_06715</name>
</gene>
<feature type="domain" description="Pseudouridine synthase RsuA/RluA-like" evidence="6">
    <location>
        <begin position="16"/>
        <end position="171"/>
    </location>
</feature>
<dbReference type="InterPro" id="IPR006145">
    <property type="entry name" value="PsdUridine_synth_RsuA/RluA"/>
</dbReference>
<dbReference type="CDD" id="cd02869">
    <property type="entry name" value="PseudoU_synth_RluA_like"/>
    <property type="match status" value="1"/>
</dbReference>
<name>A0ABT2TTX7_9FIRM</name>
<comment type="caution">
    <text evidence="7">The sequence shown here is derived from an EMBL/GenBank/DDBJ whole genome shotgun (WGS) entry which is preliminary data.</text>
</comment>
<dbReference type="Pfam" id="PF00849">
    <property type="entry name" value="PseudoU_synth_2"/>
    <property type="match status" value="1"/>
</dbReference>
<evidence type="ECO:0000256" key="4">
    <source>
        <dbReference type="ARBA" id="ARBA00031870"/>
    </source>
</evidence>
<evidence type="ECO:0000259" key="6">
    <source>
        <dbReference type="Pfam" id="PF00849"/>
    </source>
</evidence>
<accession>A0ABT2TTX7</accession>
<evidence type="ECO:0000256" key="5">
    <source>
        <dbReference type="ARBA" id="ARBA00033164"/>
    </source>
</evidence>
<dbReference type="Gene3D" id="3.30.2350.10">
    <property type="entry name" value="Pseudouridine synthase"/>
    <property type="match status" value="1"/>
</dbReference>
<reference evidence="7 8" key="1">
    <citation type="journal article" date="2021" name="ISME Commun">
        <title>Automated analysis of genomic sequences facilitates high-throughput and comprehensive description of bacteria.</title>
        <authorList>
            <person name="Hitch T.C.A."/>
        </authorList>
    </citation>
    <scope>NUCLEOTIDE SEQUENCE [LARGE SCALE GENOMIC DNA]</scope>
    <source>
        <strain evidence="7 8">Sanger_23</strain>
    </source>
</reference>
<keyword evidence="8" id="KW-1185">Reference proteome</keyword>
<evidence type="ECO:0000256" key="2">
    <source>
        <dbReference type="ARBA" id="ARBA00010876"/>
    </source>
</evidence>
<dbReference type="PANTHER" id="PTHR21600">
    <property type="entry name" value="MITOCHONDRIAL RNA PSEUDOURIDINE SYNTHASE"/>
    <property type="match status" value="1"/>
</dbReference>
<organism evidence="7 8">
    <name type="scientific">Blautia ammoniilytica</name>
    <dbReference type="NCBI Taxonomy" id="2981782"/>
    <lineage>
        <taxon>Bacteria</taxon>
        <taxon>Bacillati</taxon>
        <taxon>Bacillota</taxon>
        <taxon>Clostridia</taxon>
        <taxon>Lachnospirales</taxon>
        <taxon>Lachnospiraceae</taxon>
        <taxon>Blautia</taxon>
    </lineage>
</organism>
<evidence type="ECO:0000256" key="3">
    <source>
        <dbReference type="ARBA" id="ARBA00023235"/>
    </source>
</evidence>
<dbReference type="EMBL" id="JAOQJL010000010">
    <property type="protein sequence ID" value="MCU6765106.1"/>
    <property type="molecule type" value="Genomic_DNA"/>
</dbReference>
<sequence length="224" mass="25063">MWSGKIEDYILYEDKNIIVCHKPAGLAVQNARIGSADMESALKNYLYKKEPGKMPYLGIVHRLDQPVEGILVFAHTPFAAKELSRQISGGQMEKIYLAVTKEKPEKEEGILEDYLKKDGRTNMSAVVAEGTPGAKKARLSYQVIQEETERFLIKIKLDTGRHHQIRVQMAHAGMPLTGDRKYGGTTDTALGLCACSLTFLYPGSRKKMHFKVKPKGEAFKSFSL</sequence>
<proteinExistence type="inferred from homology"/>